<dbReference type="InterPro" id="IPR052356">
    <property type="entry name" value="Thiol_S-MT"/>
</dbReference>
<evidence type="ECO:0000313" key="3">
    <source>
        <dbReference type="Proteomes" id="UP000277094"/>
    </source>
</evidence>
<name>A0A3N0DTT0_9ACTN</name>
<dbReference type="OrthoDB" id="65624at2"/>
<dbReference type="RefSeq" id="WP_123233522.1">
    <property type="nucleotide sequence ID" value="NZ_RJSG01000002.1"/>
</dbReference>
<dbReference type="GO" id="GO:0008757">
    <property type="term" value="F:S-adenosylmethionine-dependent methyltransferase activity"/>
    <property type="evidence" value="ECO:0007669"/>
    <property type="project" value="InterPro"/>
</dbReference>
<dbReference type="PANTHER" id="PTHR45036:SF1">
    <property type="entry name" value="METHYLTRANSFERASE LIKE 7A"/>
    <property type="match status" value="1"/>
</dbReference>
<dbReference type="PANTHER" id="PTHR45036">
    <property type="entry name" value="METHYLTRANSFERASE LIKE 7B"/>
    <property type="match status" value="1"/>
</dbReference>
<dbReference type="Pfam" id="PF08241">
    <property type="entry name" value="Methyltransf_11"/>
    <property type="match status" value="1"/>
</dbReference>
<feature type="domain" description="Methyltransferase type 11" evidence="1">
    <location>
        <begin position="45"/>
        <end position="141"/>
    </location>
</feature>
<comment type="caution">
    <text evidence="2">The sequence shown here is derived from an EMBL/GenBank/DDBJ whole genome shotgun (WGS) entry which is preliminary data.</text>
</comment>
<evidence type="ECO:0000313" key="2">
    <source>
        <dbReference type="EMBL" id="RNL79020.1"/>
    </source>
</evidence>
<dbReference type="AlphaFoldDB" id="A0A3N0DTT0"/>
<evidence type="ECO:0000259" key="1">
    <source>
        <dbReference type="Pfam" id="PF08241"/>
    </source>
</evidence>
<dbReference type="SUPFAM" id="SSF53335">
    <property type="entry name" value="S-adenosyl-L-methionine-dependent methyltransferases"/>
    <property type="match status" value="1"/>
</dbReference>
<keyword evidence="3" id="KW-1185">Reference proteome</keyword>
<reference evidence="2 3" key="1">
    <citation type="submission" date="2018-11" db="EMBL/GenBank/DDBJ databases">
        <authorList>
            <person name="Li F."/>
        </authorList>
    </citation>
    <scope>NUCLEOTIDE SEQUENCE [LARGE SCALE GENOMIC DNA]</scope>
    <source>
        <strain evidence="2 3">KIS18-7</strain>
    </source>
</reference>
<dbReference type="Proteomes" id="UP000277094">
    <property type="component" value="Unassembled WGS sequence"/>
</dbReference>
<dbReference type="CDD" id="cd02440">
    <property type="entry name" value="AdoMet_MTases"/>
    <property type="match status" value="1"/>
</dbReference>
<sequence length="213" mass="23268">MTNSTATRGQRFFASWYPSLMGKSEEAGQGEMRREQLAQAKGKTLEIGAGNGFSVPYYTDKVKELTLIEPNAVFREQLIPTLATAVPKNVAVVDGDVHALAYPDASFDTVTASLVFCSVTDPQRALAEIHRVLKPGGRFLFHEHVRGHGLRGVAQDLITPLQRRLADGCHANRDFEALLFESDLELDELVRTRMPAGAPTIVPLVVGAARRVA</sequence>
<protein>
    <submittedName>
        <fullName evidence="2">Class I SAM-dependent methyltransferase</fullName>
    </submittedName>
</protein>
<dbReference type="EMBL" id="RJSG01000002">
    <property type="protein sequence ID" value="RNL79020.1"/>
    <property type="molecule type" value="Genomic_DNA"/>
</dbReference>
<dbReference type="GO" id="GO:0032259">
    <property type="term" value="P:methylation"/>
    <property type="evidence" value="ECO:0007669"/>
    <property type="project" value="UniProtKB-KW"/>
</dbReference>
<dbReference type="InterPro" id="IPR029063">
    <property type="entry name" value="SAM-dependent_MTases_sf"/>
</dbReference>
<dbReference type="Gene3D" id="3.40.50.150">
    <property type="entry name" value="Vaccinia Virus protein VP39"/>
    <property type="match status" value="1"/>
</dbReference>
<dbReference type="InterPro" id="IPR013216">
    <property type="entry name" value="Methyltransf_11"/>
</dbReference>
<gene>
    <name evidence="2" type="ORF">EFL95_08220</name>
</gene>
<proteinExistence type="predicted"/>
<keyword evidence="2" id="KW-0808">Transferase</keyword>
<accession>A0A3N0DTT0</accession>
<keyword evidence="2" id="KW-0489">Methyltransferase</keyword>
<organism evidence="2 3">
    <name type="scientific">Nocardioides marmorisolisilvae</name>
    <dbReference type="NCBI Taxonomy" id="1542737"/>
    <lineage>
        <taxon>Bacteria</taxon>
        <taxon>Bacillati</taxon>
        <taxon>Actinomycetota</taxon>
        <taxon>Actinomycetes</taxon>
        <taxon>Propionibacteriales</taxon>
        <taxon>Nocardioidaceae</taxon>
        <taxon>Nocardioides</taxon>
    </lineage>
</organism>